<feature type="signal peptide" evidence="7">
    <location>
        <begin position="1"/>
        <end position="24"/>
    </location>
</feature>
<evidence type="ECO:0000256" key="3">
    <source>
        <dbReference type="ARBA" id="ARBA00022729"/>
    </source>
</evidence>
<dbReference type="Pfam" id="PF14380">
    <property type="entry name" value="WAK_assoc"/>
    <property type="match status" value="1"/>
</dbReference>
<dbReference type="Proteomes" id="UP000243975">
    <property type="component" value="Unassembled WGS sequence"/>
</dbReference>
<keyword evidence="11" id="KW-1185">Reference proteome</keyword>
<evidence type="ECO:0000256" key="6">
    <source>
        <dbReference type="ARBA" id="ARBA00048679"/>
    </source>
</evidence>
<feature type="domain" description="Wall-associated receptor kinase C-terminal" evidence="9">
    <location>
        <begin position="167"/>
        <end position="229"/>
    </location>
</feature>
<evidence type="ECO:0000256" key="2">
    <source>
        <dbReference type="ARBA" id="ARBA00012513"/>
    </source>
</evidence>
<dbReference type="EMBL" id="LEKV01003398">
    <property type="protein sequence ID" value="KVI00164.1"/>
    <property type="molecule type" value="Genomic_DNA"/>
</dbReference>
<comment type="caution">
    <text evidence="10">The sequence shown here is derived from an EMBL/GenBank/DDBJ whole genome shotgun (WGS) entry which is preliminary data.</text>
</comment>
<dbReference type="InterPro" id="IPR032872">
    <property type="entry name" value="WAK_assoc_C"/>
</dbReference>
<reference evidence="10 11" key="1">
    <citation type="journal article" date="2016" name="Sci. Rep.">
        <title>The genome sequence of the outbreeding globe artichoke constructed de novo incorporating a phase-aware low-pass sequencing strategy of F1 progeny.</title>
        <authorList>
            <person name="Scaglione D."/>
            <person name="Reyes-Chin-Wo S."/>
            <person name="Acquadro A."/>
            <person name="Froenicke L."/>
            <person name="Portis E."/>
            <person name="Beitel C."/>
            <person name="Tirone M."/>
            <person name="Mauro R."/>
            <person name="Lo Monaco A."/>
            <person name="Mauromicale G."/>
            <person name="Faccioli P."/>
            <person name="Cattivelli L."/>
            <person name="Rieseberg L."/>
            <person name="Michelmore R."/>
            <person name="Lanteri S."/>
        </authorList>
    </citation>
    <scope>NUCLEOTIDE SEQUENCE [LARGE SCALE GENOMIC DNA]</scope>
    <source>
        <strain evidence="10">2C</strain>
    </source>
</reference>
<evidence type="ECO:0000256" key="4">
    <source>
        <dbReference type="ARBA" id="ARBA00023180"/>
    </source>
</evidence>
<evidence type="ECO:0000313" key="11">
    <source>
        <dbReference type="Proteomes" id="UP000243975"/>
    </source>
</evidence>
<dbReference type="Pfam" id="PF13947">
    <property type="entry name" value="GUB_WAK_bind"/>
    <property type="match status" value="1"/>
</dbReference>
<keyword evidence="3 7" id="KW-0732">Signal</keyword>
<feature type="domain" description="Wall-associated receptor kinase galacturonan-binding" evidence="8">
    <location>
        <begin position="32"/>
        <end position="97"/>
    </location>
</feature>
<dbReference type="STRING" id="59895.A0A103Y0A5"/>
<evidence type="ECO:0000313" key="10">
    <source>
        <dbReference type="EMBL" id="KVI00164.1"/>
    </source>
</evidence>
<organism evidence="10 11">
    <name type="scientific">Cynara cardunculus var. scolymus</name>
    <name type="common">Globe artichoke</name>
    <name type="synonym">Cynara scolymus</name>
    <dbReference type="NCBI Taxonomy" id="59895"/>
    <lineage>
        <taxon>Eukaryota</taxon>
        <taxon>Viridiplantae</taxon>
        <taxon>Streptophyta</taxon>
        <taxon>Embryophyta</taxon>
        <taxon>Tracheophyta</taxon>
        <taxon>Spermatophyta</taxon>
        <taxon>Magnoliopsida</taxon>
        <taxon>eudicotyledons</taxon>
        <taxon>Gunneridae</taxon>
        <taxon>Pentapetalae</taxon>
        <taxon>asterids</taxon>
        <taxon>campanulids</taxon>
        <taxon>Asterales</taxon>
        <taxon>Asteraceae</taxon>
        <taxon>Carduoideae</taxon>
        <taxon>Cardueae</taxon>
        <taxon>Carduinae</taxon>
        <taxon>Cynara</taxon>
    </lineage>
</organism>
<feature type="chain" id="PRO_5007119271" description="non-specific serine/threonine protein kinase" evidence="7">
    <location>
        <begin position="25"/>
        <end position="271"/>
    </location>
</feature>
<comment type="catalytic activity">
    <reaction evidence="5">
        <text>L-threonyl-[protein] + ATP = O-phospho-L-threonyl-[protein] + ADP + H(+)</text>
        <dbReference type="Rhea" id="RHEA:46608"/>
        <dbReference type="Rhea" id="RHEA-COMP:11060"/>
        <dbReference type="Rhea" id="RHEA-COMP:11605"/>
        <dbReference type="ChEBI" id="CHEBI:15378"/>
        <dbReference type="ChEBI" id="CHEBI:30013"/>
        <dbReference type="ChEBI" id="CHEBI:30616"/>
        <dbReference type="ChEBI" id="CHEBI:61977"/>
        <dbReference type="ChEBI" id="CHEBI:456216"/>
        <dbReference type="EC" id="2.7.11.1"/>
    </reaction>
</comment>
<dbReference type="PANTHER" id="PTHR33138">
    <property type="entry name" value="OS01G0690200 PROTEIN"/>
    <property type="match status" value="1"/>
</dbReference>
<dbReference type="GO" id="GO:0030247">
    <property type="term" value="F:polysaccharide binding"/>
    <property type="evidence" value="ECO:0007669"/>
    <property type="project" value="InterPro"/>
</dbReference>
<keyword evidence="4" id="KW-0325">Glycoprotein</keyword>
<proteinExistence type="predicted"/>
<comment type="catalytic activity">
    <reaction evidence="6">
        <text>L-seryl-[protein] + ATP = O-phospho-L-seryl-[protein] + ADP + H(+)</text>
        <dbReference type="Rhea" id="RHEA:17989"/>
        <dbReference type="Rhea" id="RHEA-COMP:9863"/>
        <dbReference type="Rhea" id="RHEA-COMP:11604"/>
        <dbReference type="ChEBI" id="CHEBI:15378"/>
        <dbReference type="ChEBI" id="CHEBI:29999"/>
        <dbReference type="ChEBI" id="CHEBI:30616"/>
        <dbReference type="ChEBI" id="CHEBI:83421"/>
        <dbReference type="ChEBI" id="CHEBI:456216"/>
        <dbReference type="EC" id="2.7.11.1"/>
    </reaction>
</comment>
<dbReference type="AlphaFoldDB" id="A0A103Y0A5"/>
<comment type="subcellular location">
    <subcellularLocation>
        <location evidence="1">Membrane</location>
        <topology evidence="1">Single-pass membrane protein</topology>
    </subcellularLocation>
</comment>
<dbReference type="GO" id="GO:0016020">
    <property type="term" value="C:membrane"/>
    <property type="evidence" value="ECO:0007669"/>
    <property type="project" value="UniProtKB-SubCell"/>
</dbReference>
<evidence type="ECO:0000256" key="7">
    <source>
        <dbReference type="SAM" id="SignalP"/>
    </source>
</evidence>
<gene>
    <name evidence="10" type="ORF">Ccrd_021625</name>
</gene>
<dbReference type="EC" id="2.7.11.1" evidence="2"/>
<protein>
    <recommendedName>
        <fullName evidence="2">non-specific serine/threonine protein kinase</fullName>
        <ecNumber evidence="2">2.7.11.1</ecNumber>
    </recommendedName>
</protein>
<evidence type="ECO:0000259" key="9">
    <source>
        <dbReference type="Pfam" id="PF14380"/>
    </source>
</evidence>
<dbReference type="GO" id="GO:0004674">
    <property type="term" value="F:protein serine/threonine kinase activity"/>
    <property type="evidence" value="ECO:0007669"/>
    <property type="project" value="UniProtKB-EC"/>
</dbReference>
<evidence type="ECO:0000256" key="5">
    <source>
        <dbReference type="ARBA" id="ARBA00047899"/>
    </source>
</evidence>
<accession>A0A103Y0A5</accession>
<name>A0A103Y0A5_CYNCS</name>
<evidence type="ECO:0000256" key="1">
    <source>
        <dbReference type="ARBA" id="ARBA00004167"/>
    </source>
</evidence>
<dbReference type="InterPro" id="IPR025287">
    <property type="entry name" value="WAK_GUB"/>
</dbReference>
<evidence type="ECO:0000259" key="8">
    <source>
        <dbReference type="Pfam" id="PF13947"/>
    </source>
</evidence>
<dbReference type="PANTHER" id="PTHR33138:SF87">
    <property type="entry name" value="WALL-ASSOCIATED RECEPTOR KINASE, GALACTURONAN-BINDING DOMAIN-CONTAINING PROTEIN"/>
    <property type="match status" value="1"/>
</dbReference>
<dbReference type="Gramene" id="KVI00164">
    <property type="protein sequence ID" value="KVI00164"/>
    <property type="gene ID" value="Ccrd_021625"/>
</dbReference>
<dbReference type="OMA" id="FITIEEC"/>
<sequence length="271" mass="29482">MSMNSRYLIVKLLIFITIEECSSALDGFNGTCDDSFSCGTISGIGYPFRRHQDPTHCGYPGFELNCDERNLPTIDIMNLKYQILGIDLTAQILRVVREDMVNSICPQELVNTTINHELFDYTSSYMNISFLFGCPFSSNIVGFGSILCSTDEISSPVLVLPGIQGPGDCKTSVVTPVPVGFLDPTRLGQVLREGFEVRWKVGRTCSGCMRSGGRCLYNNDTGLTMCGCPGPTFLADNCSTTNKTEVGSSPSSGMQLFSTSFLLVGVGSWRG</sequence>